<evidence type="ECO:0000313" key="2">
    <source>
        <dbReference type="Proteomes" id="UP000177690"/>
    </source>
</evidence>
<reference evidence="1 2" key="1">
    <citation type="journal article" date="2016" name="Nat. Commun.">
        <title>Thousands of microbial genomes shed light on interconnected biogeochemical processes in an aquifer system.</title>
        <authorList>
            <person name="Anantharaman K."/>
            <person name="Brown C.T."/>
            <person name="Hug L.A."/>
            <person name="Sharon I."/>
            <person name="Castelle C.J."/>
            <person name="Probst A.J."/>
            <person name="Thomas B.C."/>
            <person name="Singh A."/>
            <person name="Wilkins M.J."/>
            <person name="Karaoz U."/>
            <person name="Brodie E.L."/>
            <person name="Williams K.H."/>
            <person name="Hubbard S.S."/>
            <person name="Banfield J.F."/>
        </authorList>
    </citation>
    <scope>NUCLEOTIDE SEQUENCE [LARGE SCALE GENOMIC DNA]</scope>
</reference>
<dbReference type="AlphaFoldDB" id="A0A1G1ZVR0"/>
<sequence>MKKYKVDFDLVGLEIRNKKVIWYLAEGVPTLEEINSAAATEFIGISLERLKFHFSFFSEQKGLFALNTMVMTDFNGA</sequence>
<dbReference type="Proteomes" id="UP000177690">
    <property type="component" value="Unassembled WGS sequence"/>
</dbReference>
<dbReference type="STRING" id="1798409.A3I24_01500"/>
<dbReference type="EMBL" id="MHJL01000015">
    <property type="protein sequence ID" value="OGY67830.1"/>
    <property type="molecule type" value="Genomic_DNA"/>
</dbReference>
<comment type="caution">
    <text evidence="1">The sequence shown here is derived from an EMBL/GenBank/DDBJ whole genome shotgun (WGS) entry which is preliminary data.</text>
</comment>
<name>A0A1G1ZVR0_9BACT</name>
<accession>A0A1G1ZVR0</accession>
<proteinExistence type="predicted"/>
<evidence type="ECO:0000313" key="1">
    <source>
        <dbReference type="EMBL" id="OGY67830.1"/>
    </source>
</evidence>
<gene>
    <name evidence="1" type="ORF">A3I24_01500</name>
</gene>
<protein>
    <submittedName>
        <fullName evidence="1">Uncharacterized protein</fullName>
    </submittedName>
</protein>
<organism evidence="1 2">
    <name type="scientific">Candidatus Harrisonbacteria bacterium RIFCSPLOWO2_02_FULL_41_13b</name>
    <dbReference type="NCBI Taxonomy" id="1798409"/>
    <lineage>
        <taxon>Bacteria</taxon>
        <taxon>Candidatus Harrisoniibacteriota</taxon>
    </lineage>
</organism>